<dbReference type="Proteomes" id="UP000281406">
    <property type="component" value="Unassembled WGS sequence"/>
</dbReference>
<sequence length="109" mass="11850">MKRAATSAVSETLLQRFVTAHPSSVEAATPAIGEQPIMRNPKVHGTTCNPCGSLMPSVMCGQRHRVLKLGVKIVDGSRVALDTEQRRHFGIHTETGTQEETRNTLEITA</sequence>
<keyword evidence="2" id="KW-1185">Reference proteome</keyword>
<accession>A0A3N0XYV6</accession>
<dbReference type="EMBL" id="RJVU01057109">
    <property type="protein sequence ID" value="ROK35657.1"/>
    <property type="molecule type" value="Genomic_DNA"/>
</dbReference>
<evidence type="ECO:0000313" key="2">
    <source>
        <dbReference type="Proteomes" id="UP000281406"/>
    </source>
</evidence>
<comment type="caution">
    <text evidence="1">The sequence shown here is derived from an EMBL/GenBank/DDBJ whole genome shotgun (WGS) entry which is preliminary data.</text>
</comment>
<organism evidence="1 2">
    <name type="scientific">Anabarilius grahami</name>
    <name type="common">Kanglang fish</name>
    <name type="synonym">Barilius grahami</name>
    <dbReference type="NCBI Taxonomy" id="495550"/>
    <lineage>
        <taxon>Eukaryota</taxon>
        <taxon>Metazoa</taxon>
        <taxon>Chordata</taxon>
        <taxon>Craniata</taxon>
        <taxon>Vertebrata</taxon>
        <taxon>Euteleostomi</taxon>
        <taxon>Actinopterygii</taxon>
        <taxon>Neopterygii</taxon>
        <taxon>Teleostei</taxon>
        <taxon>Ostariophysi</taxon>
        <taxon>Cypriniformes</taxon>
        <taxon>Xenocyprididae</taxon>
        <taxon>Xenocypridinae</taxon>
        <taxon>Xenocypridinae incertae sedis</taxon>
        <taxon>Anabarilius</taxon>
    </lineage>
</organism>
<evidence type="ECO:0000313" key="1">
    <source>
        <dbReference type="EMBL" id="ROK35657.1"/>
    </source>
</evidence>
<protein>
    <submittedName>
        <fullName evidence="1">Uncharacterized protein</fullName>
    </submittedName>
</protein>
<reference evidence="1 2" key="1">
    <citation type="submission" date="2018-10" db="EMBL/GenBank/DDBJ databases">
        <title>Genome assembly for a Yunnan-Guizhou Plateau 3E fish, Anabarilius grahami (Regan), and its evolutionary and genetic applications.</title>
        <authorList>
            <person name="Jiang W."/>
        </authorList>
    </citation>
    <scope>NUCLEOTIDE SEQUENCE [LARGE SCALE GENOMIC DNA]</scope>
    <source>
        <strain evidence="1">AG-KIZ</strain>
        <tissue evidence="1">Muscle</tissue>
    </source>
</reference>
<gene>
    <name evidence="1" type="ORF">DPX16_17400</name>
</gene>
<dbReference type="AlphaFoldDB" id="A0A3N0XYV6"/>
<name>A0A3N0XYV6_ANAGA</name>
<proteinExistence type="predicted"/>